<comment type="caution">
    <text evidence="1">The sequence shown here is derived from an EMBL/GenBank/DDBJ whole genome shotgun (WGS) entry which is preliminary data.</text>
</comment>
<sequence length="124" mass="13652">MSPRIVVINSVDAIVPKTQEGADIFTDLVGSSKSAKHLIVAGVWHVQDLDEPTPGWEADCSEVKYVIANALIIKNEDTGDVSTLTAYFGFPLDLKCRSFAQKVSVFFMLSRLSAKANLELERHK</sequence>
<protein>
    <submittedName>
        <fullName evidence="1">Uncharacterized protein</fullName>
    </submittedName>
</protein>
<name>A0A1V6PQH0_9EURO</name>
<dbReference type="OrthoDB" id="4419870at2759"/>
<dbReference type="Proteomes" id="UP000191672">
    <property type="component" value="Unassembled WGS sequence"/>
</dbReference>
<dbReference type="AlphaFoldDB" id="A0A1V6PQH0"/>
<evidence type="ECO:0000313" key="1">
    <source>
        <dbReference type="EMBL" id="OQD79224.1"/>
    </source>
</evidence>
<dbReference type="EMBL" id="MDYN01000057">
    <property type="protein sequence ID" value="OQD79224.1"/>
    <property type="molecule type" value="Genomic_DNA"/>
</dbReference>
<organism evidence="1 2">
    <name type="scientific">Penicillium antarcticum</name>
    <dbReference type="NCBI Taxonomy" id="416450"/>
    <lineage>
        <taxon>Eukaryota</taxon>
        <taxon>Fungi</taxon>
        <taxon>Dikarya</taxon>
        <taxon>Ascomycota</taxon>
        <taxon>Pezizomycotina</taxon>
        <taxon>Eurotiomycetes</taxon>
        <taxon>Eurotiomycetidae</taxon>
        <taxon>Eurotiales</taxon>
        <taxon>Aspergillaceae</taxon>
        <taxon>Penicillium</taxon>
    </lineage>
</organism>
<accession>A0A1V6PQH0</accession>
<keyword evidence="2" id="KW-1185">Reference proteome</keyword>
<evidence type="ECO:0000313" key="2">
    <source>
        <dbReference type="Proteomes" id="UP000191672"/>
    </source>
</evidence>
<proteinExistence type="predicted"/>
<reference evidence="2" key="1">
    <citation type="journal article" date="2017" name="Nat. Microbiol.">
        <title>Global analysis of biosynthetic gene clusters reveals vast potential of secondary metabolite production in Penicillium species.</title>
        <authorList>
            <person name="Nielsen J.C."/>
            <person name="Grijseels S."/>
            <person name="Prigent S."/>
            <person name="Ji B."/>
            <person name="Dainat J."/>
            <person name="Nielsen K.F."/>
            <person name="Frisvad J.C."/>
            <person name="Workman M."/>
            <person name="Nielsen J."/>
        </authorList>
    </citation>
    <scope>NUCLEOTIDE SEQUENCE [LARGE SCALE GENOMIC DNA]</scope>
    <source>
        <strain evidence="2">IBT 31811</strain>
    </source>
</reference>
<gene>
    <name evidence="1" type="ORF">PENANT_c057G07862</name>
</gene>